<dbReference type="Pfam" id="PF00072">
    <property type="entry name" value="Response_reg"/>
    <property type="match status" value="1"/>
</dbReference>
<dbReference type="EMBL" id="JAUSUZ010000001">
    <property type="protein sequence ID" value="MDQ0365092.1"/>
    <property type="molecule type" value="Genomic_DNA"/>
</dbReference>
<name>A0AAE3VXG7_9ACTN</name>
<accession>A0AAE3VXG7</accession>
<dbReference type="GO" id="GO:0000160">
    <property type="term" value="P:phosphorelay signal transduction system"/>
    <property type="evidence" value="ECO:0007669"/>
    <property type="project" value="InterPro"/>
</dbReference>
<dbReference type="PANTHER" id="PTHR44591:SF3">
    <property type="entry name" value="RESPONSE REGULATORY DOMAIN-CONTAINING PROTEIN"/>
    <property type="match status" value="1"/>
</dbReference>
<evidence type="ECO:0000256" key="2">
    <source>
        <dbReference type="PROSITE-ProRule" id="PRU00169"/>
    </source>
</evidence>
<feature type="modified residue" description="4-aspartylphosphate" evidence="2">
    <location>
        <position position="52"/>
    </location>
</feature>
<dbReference type="PROSITE" id="PS50110">
    <property type="entry name" value="RESPONSE_REGULATORY"/>
    <property type="match status" value="1"/>
</dbReference>
<evidence type="ECO:0000313" key="5">
    <source>
        <dbReference type="EMBL" id="MDQ0365092.1"/>
    </source>
</evidence>
<evidence type="ECO:0000256" key="1">
    <source>
        <dbReference type="ARBA" id="ARBA00022553"/>
    </source>
</evidence>
<dbReference type="AlphaFoldDB" id="A0AAE3VXG7"/>
<reference evidence="5 6" key="1">
    <citation type="submission" date="2023-07" db="EMBL/GenBank/DDBJ databases">
        <title>Sequencing the genomes of 1000 actinobacteria strains.</title>
        <authorList>
            <person name="Klenk H.-P."/>
        </authorList>
    </citation>
    <scope>NUCLEOTIDE SEQUENCE [LARGE SCALE GENOMIC DNA]</scope>
    <source>
        <strain evidence="5 6">DSM 44709</strain>
    </source>
</reference>
<feature type="domain" description="Response regulatory" evidence="4">
    <location>
        <begin position="3"/>
        <end position="114"/>
    </location>
</feature>
<dbReference type="Gene3D" id="3.40.50.2300">
    <property type="match status" value="1"/>
</dbReference>
<dbReference type="InterPro" id="IPR011006">
    <property type="entry name" value="CheY-like_superfamily"/>
</dbReference>
<dbReference type="RefSeq" id="WP_307237277.1">
    <property type="nucleotide sequence ID" value="NZ_JAUSUZ010000001.1"/>
</dbReference>
<gene>
    <name evidence="5" type="ORF">J2S42_001761</name>
</gene>
<dbReference type="InterPro" id="IPR050595">
    <property type="entry name" value="Bact_response_regulator"/>
</dbReference>
<sequence length="136" mass="14532">MATIVIADDDPDAADLVAYAFEGAGHSVRTVLDGASALRLITQLQPDIAVLDQNMPRMTGSEVASAVRAHSPVLTTRILMITGRSERTMTAPVDRFLSKPVTPRQLTLVVADMLQDPAPGGTAADSPRKEHDDDVR</sequence>
<evidence type="ECO:0000256" key="3">
    <source>
        <dbReference type="SAM" id="MobiDB-lite"/>
    </source>
</evidence>
<feature type="region of interest" description="Disordered" evidence="3">
    <location>
        <begin position="114"/>
        <end position="136"/>
    </location>
</feature>
<dbReference type="InterPro" id="IPR001789">
    <property type="entry name" value="Sig_transdc_resp-reg_receiver"/>
</dbReference>
<dbReference type="Proteomes" id="UP001240236">
    <property type="component" value="Unassembled WGS sequence"/>
</dbReference>
<dbReference type="PANTHER" id="PTHR44591">
    <property type="entry name" value="STRESS RESPONSE REGULATOR PROTEIN 1"/>
    <property type="match status" value="1"/>
</dbReference>
<evidence type="ECO:0000313" key="6">
    <source>
        <dbReference type="Proteomes" id="UP001240236"/>
    </source>
</evidence>
<comment type="caution">
    <text evidence="5">The sequence shown here is derived from an EMBL/GenBank/DDBJ whole genome shotgun (WGS) entry which is preliminary data.</text>
</comment>
<keyword evidence="6" id="KW-1185">Reference proteome</keyword>
<dbReference type="SMART" id="SM00448">
    <property type="entry name" value="REC"/>
    <property type="match status" value="1"/>
</dbReference>
<organism evidence="5 6">
    <name type="scientific">Catenuloplanes indicus</name>
    <dbReference type="NCBI Taxonomy" id="137267"/>
    <lineage>
        <taxon>Bacteria</taxon>
        <taxon>Bacillati</taxon>
        <taxon>Actinomycetota</taxon>
        <taxon>Actinomycetes</taxon>
        <taxon>Micromonosporales</taxon>
        <taxon>Micromonosporaceae</taxon>
        <taxon>Catenuloplanes</taxon>
    </lineage>
</organism>
<dbReference type="SUPFAM" id="SSF52172">
    <property type="entry name" value="CheY-like"/>
    <property type="match status" value="1"/>
</dbReference>
<proteinExistence type="predicted"/>
<feature type="compositionally biased region" description="Basic and acidic residues" evidence="3">
    <location>
        <begin position="126"/>
        <end position="136"/>
    </location>
</feature>
<protein>
    <submittedName>
        <fullName evidence="5">CheY-like chemotaxis protein</fullName>
    </submittedName>
</protein>
<evidence type="ECO:0000259" key="4">
    <source>
        <dbReference type="PROSITE" id="PS50110"/>
    </source>
</evidence>
<keyword evidence="1 2" id="KW-0597">Phosphoprotein</keyword>